<feature type="transmembrane region" description="Helical" evidence="8">
    <location>
        <begin position="20"/>
        <end position="40"/>
    </location>
</feature>
<dbReference type="GO" id="GO:0016020">
    <property type="term" value="C:membrane"/>
    <property type="evidence" value="ECO:0007669"/>
    <property type="project" value="UniProtKB-SubCell"/>
</dbReference>
<gene>
    <name evidence="11" type="ORF">I8J34_19675</name>
</gene>
<feature type="domain" description="Methyl-accepting transducer" evidence="9">
    <location>
        <begin position="401"/>
        <end position="637"/>
    </location>
</feature>
<evidence type="ECO:0000256" key="7">
    <source>
        <dbReference type="PROSITE-ProRule" id="PRU00284"/>
    </source>
</evidence>
<evidence type="ECO:0000313" key="11">
    <source>
        <dbReference type="EMBL" id="MBT0963410.1"/>
    </source>
</evidence>
<evidence type="ECO:0000256" key="8">
    <source>
        <dbReference type="SAM" id="Phobius"/>
    </source>
</evidence>
<dbReference type="Pfam" id="PF00672">
    <property type="entry name" value="HAMP"/>
    <property type="match status" value="1"/>
</dbReference>
<dbReference type="CDD" id="cd06225">
    <property type="entry name" value="HAMP"/>
    <property type="match status" value="1"/>
</dbReference>
<dbReference type="EMBL" id="JAEKFT010000029">
    <property type="protein sequence ID" value="MBT0963410.1"/>
    <property type="molecule type" value="Genomic_DNA"/>
</dbReference>
<dbReference type="GO" id="GO:0006935">
    <property type="term" value="P:chemotaxis"/>
    <property type="evidence" value="ECO:0007669"/>
    <property type="project" value="UniProtKB-ARBA"/>
</dbReference>
<organism evidence="11 12">
    <name type="scientific">Denitromonas iodatirespirans</name>
    <dbReference type="NCBI Taxonomy" id="2795389"/>
    <lineage>
        <taxon>Bacteria</taxon>
        <taxon>Pseudomonadati</taxon>
        <taxon>Pseudomonadota</taxon>
        <taxon>Betaproteobacteria</taxon>
        <taxon>Rhodocyclales</taxon>
        <taxon>Zoogloeaceae</taxon>
        <taxon>Denitromonas</taxon>
    </lineage>
</organism>
<reference evidence="12" key="1">
    <citation type="journal article" date="2022" name="ISME J.">
        <title>Genetic and phylogenetic analysis of dissimilatory iodate-reducing bacteria identifies potential niches across the world's oceans.</title>
        <authorList>
            <person name="Reyes-Umana V."/>
            <person name="Henning Z."/>
            <person name="Lee K."/>
            <person name="Barnum T.P."/>
            <person name="Coates J.D."/>
        </authorList>
    </citation>
    <scope>NUCLEOTIDE SEQUENCE [LARGE SCALE GENOMIC DNA]</scope>
    <source>
        <strain evidence="12">IR12</strain>
    </source>
</reference>
<dbReference type="RefSeq" id="WP_214363343.1">
    <property type="nucleotide sequence ID" value="NZ_JAEKFT010000029.1"/>
</dbReference>
<proteinExistence type="inferred from homology"/>
<feature type="transmembrane region" description="Helical" evidence="8">
    <location>
        <begin position="321"/>
        <end position="344"/>
    </location>
</feature>
<dbReference type="SMART" id="SM00304">
    <property type="entry name" value="HAMP"/>
    <property type="match status" value="1"/>
</dbReference>
<keyword evidence="3 8" id="KW-1133">Transmembrane helix</keyword>
<accession>A0A944DBU6</accession>
<evidence type="ECO:0000256" key="6">
    <source>
        <dbReference type="ARBA" id="ARBA00029447"/>
    </source>
</evidence>
<dbReference type="CDD" id="cd11386">
    <property type="entry name" value="MCP_signal"/>
    <property type="match status" value="1"/>
</dbReference>
<name>A0A944DBU6_DENI1</name>
<dbReference type="PANTHER" id="PTHR32089:SF119">
    <property type="entry name" value="METHYL-ACCEPTING CHEMOTAXIS PROTEIN CTPL"/>
    <property type="match status" value="1"/>
</dbReference>
<keyword evidence="4 8" id="KW-0472">Membrane</keyword>
<evidence type="ECO:0000313" key="12">
    <source>
        <dbReference type="Proteomes" id="UP000694660"/>
    </source>
</evidence>
<dbReference type="GO" id="GO:0007165">
    <property type="term" value="P:signal transduction"/>
    <property type="evidence" value="ECO:0007669"/>
    <property type="project" value="UniProtKB-KW"/>
</dbReference>
<dbReference type="Gene3D" id="1.10.287.950">
    <property type="entry name" value="Methyl-accepting chemotaxis protein"/>
    <property type="match status" value="1"/>
</dbReference>
<comment type="caution">
    <text evidence="11">The sequence shown here is derived from an EMBL/GenBank/DDBJ whole genome shotgun (WGS) entry which is preliminary data.</text>
</comment>
<dbReference type="SUPFAM" id="SSF58104">
    <property type="entry name" value="Methyl-accepting chemotaxis protein (MCP) signaling domain"/>
    <property type="match status" value="1"/>
</dbReference>
<dbReference type="InterPro" id="IPR004089">
    <property type="entry name" value="MCPsignal_dom"/>
</dbReference>
<dbReference type="Pfam" id="PF00015">
    <property type="entry name" value="MCPsignal"/>
    <property type="match status" value="1"/>
</dbReference>
<dbReference type="Proteomes" id="UP000694660">
    <property type="component" value="Unassembled WGS sequence"/>
</dbReference>
<evidence type="ECO:0000256" key="4">
    <source>
        <dbReference type="ARBA" id="ARBA00023136"/>
    </source>
</evidence>
<sequence>MRVLFAPAVRLLNHLRYTTKFLLIGGVAALASSFLLLQVYTEAQVSRNMTAHELSGLQVFDSSLKALTLMQQHRGMTSGLLGGDQSLAPKVAELAGKVDQAVAAMDAALAGPGADFGLERPWGDIKTRWAPLKSGTPNERGANFKAHTQMIEDMLSLIGDIGSNSRLAFDPDVDAANLVSALIKSVPELSERLGRLRGMGTGVIARGVLTLDDEKSIVRQLGQLEVTHAELIDSFRRAAGHNPELSGPLNQAGEEISAAYKALRELTQQQIIDQKFSAKPEEFFAVGTQAISSLIGHSERTLLPRTTELLEHRASRLTRTLGIQMAVSLIAIVVAGYLLIGMYLSIVGSVHELTAGTKQMAEGDYTTRVEFSARDELSDVAHQFNDMAQRLAGIISQVKRSAEDLRAAAAEMAVGSNQVATGSERQSEAAASMAAAVEQMTVSIDEINRHAQVASSQSSDSGRLSQEGGDVVRQSVVEMERIAESVHQVATVIRDLGEQSGKISTIVNAIREIAEQTNLLALNAAIEAARAGESGRGFAVVADEVRKLAERTAKATGEITNMVEAIQTGTQRAVGTMESGVSRVQEGVVLTKRAGESMEQINSGAANVVVAVEDISAALREQSATSTDIARNVEAIAQMSEQNSAAVRASARTAERLEALARSLSDEVARFKV</sequence>
<evidence type="ECO:0000256" key="2">
    <source>
        <dbReference type="ARBA" id="ARBA00022692"/>
    </source>
</evidence>
<dbReference type="PROSITE" id="PS50885">
    <property type="entry name" value="HAMP"/>
    <property type="match status" value="1"/>
</dbReference>
<dbReference type="PROSITE" id="PS50111">
    <property type="entry name" value="CHEMOTAXIS_TRANSDUC_2"/>
    <property type="match status" value="1"/>
</dbReference>
<evidence type="ECO:0000259" key="10">
    <source>
        <dbReference type="PROSITE" id="PS50885"/>
    </source>
</evidence>
<dbReference type="SMART" id="SM00283">
    <property type="entry name" value="MA"/>
    <property type="match status" value="1"/>
</dbReference>
<comment type="subcellular location">
    <subcellularLocation>
        <location evidence="1">Membrane</location>
        <topology evidence="1">Multi-pass membrane protein</topology>
    </subcellularLocation>
</comment>
<protein>
    <submittedName>
        <fullName evidence="11">Methyl-accepting chemotaxis protein</fullName>
    </submittedName>
</protein>
<dbReference type="PANTHER" id="PTHR32089">
    <property type="entry name" value="METHYL-ACCEPTING CHEMOTAXIS PROTEIN MCPB"/>
    <property type="match status" value="1"/>
</dbReference>
<evidence type="ECO:0000256" key="1">
    <source>
        <dbReference type="ARBA" id="ARBA00004141"/>
    </source>
</evidence>
<keyword evidence="12" id="KW-1185">Reference proteome</keyword>
<keyword evidence="2 8" id="KW-0812">Transmembrane</keyword>
<dbReference type="AlphaFoldDB" id="A0A944DBU6"/>
<evidence type="ECO:0000259" key="9">
    <source>
        <dbReference type="PROSITE" id="PS50111"/>
    </source>
</evidence>
<evidence type="ECO:0000256" key="5">
    <source>
        <dbReference type="ARBA" id="ARBA00023224"/>
    </source>
</evidence>
<feature type="domain" description="HAMP" evidence="10">
    <location>
        <begin position="344"/>
        <end position="396"/>
    </location>
</feature>
<dbReference type="FunFam" id="1.10.287.950:FF:000001">
    <property type="entry name" value="Methyl-accepting chemotaxis sensory transducer"/>
    <property type="match status" value="1"/>
</dbReference>
<dbReference type="InterPro" id="IPR003660">
    <property type="entry name" value="HAMP_dom"/>
</dbReference>
<keyword evidence="5 7" id="KW-0807">Transducer</keyword>
<comment type="similarity">
    <text evidence="6">Belongs to the methyl-accepting chemotaxis (MCP) protein family.</text>
</comment>
<evidence type="ECO:0000256" key="3">
    <source>
        <dbReference type="ARBA" id="ARBA00022989"/>
    </source>
</evidence>